<keyword evidence="2" id="KW-0238">DNA-binding</keyword>
<protein>
    <recommendedName>
        <fullName evidence="5">BZIP domain-containing protein</fullName>
    </recommendedName>
</protein>
<keyword evidence="1" id="KW-0805">Transcription regulation</keyword>
<dbReference type="Ensembl" id="ENSEBUT00000002419.1">
    <property type="protein sequence ID" value="ENSEBUP00000002072.1"/>
    <property type="gene ID" value="ENSEBUG00000001633.1"/>
</dbReference>
<feature type="compositionally biased region" description="Basic residues" evidence="4">
    <location>
        <begin position="141"/>
        <end position="153"/>
    </location>
</feature>
<dbReference type="SUPFAM" id="SSF57959">
    <property type="entry name" value="Leucine zipper domain"/>
    <property type="match status" value="1"/>
</dbReference>
<evidence type="ECO:0000313" key="7">
    <source>
        <dbReference type="Proteomes" id="UP000694388"/>
    </source>
</evidence>
<dbReference type="InterPro" id="IPR046347">
    <property type="entry name" value="bZIP_sf"/>
</dbReference>
<evidence type="ECO:0000256" key="4">
    <source>
        <dbReference type="SAM" id="MobiDB-lite"/>
    </source>
</evidence>
<dbReference type="GO" id="GO:0003700">
    <property type="term" value="F:DNA-binding transcription factor activity"/>
    <property type="evidence" value="ECO:0007669"/>
    <property type="project" value="InterPro"/>
</dbReference>
<dbReference type="Gene3D" id="1.20.5.170">
    <property type="match status" value="1"/>
</dbReference>
<feature type="domain" description="BZIP" evidence="5">
    <location>
        <begin position="17"/>
        <end position="80"/>
    </location>
</feature>
<accession>A0A8C4N6Y4</accession>
<evidence type="ECO:0000256" key="2">
    <source>
        <dbReference type="ARBA" id="ARBA00023125"/>
    </source>
</evidence>
<keyword evidence="7" id="KW-1185">Reference proteome</keyword>
<evidence type="ECO:0000256" key="3">
    <source>
        <dbReference type="ARBA" id="ARBA00023163"/>
    </source>
</evidence>
<keyword evidence="3" id="KW-0804">Transcription</keyword>
<dbReference type="Pfam" id="PF03131">
    <property type="entry name" value="bZIP_Maf"/>
    <property type="match status" value="1"/>
</dbReference>
<dbReference type="SMART" id="SM00338">
    <property type="entry name" value="BRLZ"/>
    <property type="match status" value="1"/>
</dbReference>
<evidence type="ECO:0000259" key="5">
    <source>
        <dbReference type="PROSITE" id="PS50217"/>
    </source>
</evidence>
<dbReference type="Proteomes" id="UP000694388">
    <property type="component" value="Unplaced"/>
</dbReference>
<reference evidence="6" key="2">
    <citation type="submission" date="2025-09" db="UniProtKB">
        <authorList>
            <consortium name="Ensembl"/>
        </authorList>
    </citation>
    <scope>IDENTIFICATION</scope>
</reference>
<evidence type="ECO:0000256" key="1">
    <source>
        <dbReference type="ARBA" id="ARBA00023015"/>
    </source>
</evidence>
<dbReference type="InterPro" id="IPR004826">
    <property type="entry name" value="bZIP_Maf"/>
</dbReference>
<evidence type="ECO:0000313" key="6">
    <source>
        <dbReference type="Ensembl" id="ENSEBUP00000002072.1"/>
    </source>
</evidence>
<dbReference type="PROSITE" id="PS00036">
    <property type="entry name" value="BZIP_BASIC"/>
    <property type="match status" value="1"/>
</dbReference>
<dbReference type="PROSITE" id="PS50217">
    <property type="entry name" value="BZIP"/>
    <property type="match status" value="1"/>
</dbReference>
<name>A0A8C4N6Y4_EPTBU</name>
<feature type="region of interest" description="Disordered" evidence="4">
    <location>
        <begin position="101"/>
        <end position="153"/>
    </location>
</feature>
<proteinExistence type="predicted"/>
<organism evidence="6 7">
    <name type="scientific">Eptatretus burgeri</name>
    <name type="common">Inshore hagfish</name>
    <dbReference type="NCBI Taxonomy" id="7764"/>
    <lineage>
        <taxon>Eukaryota</taxon>
        <taxon>Metazoa</taxon>
        <taxon>Chordata</taxon>
        <taxon>Craniata</taxon>
        <taxon>Vertebrata</taxon>
        <taxon>Cyclostomata</taxon>
        <taxon>Myxini</taxon>
        <taxon>Myxiniformes</taxon>
        <taxon>Myxinidae</taxon>
        <taxon>Eptatretinae</taxon>
        <taxon>Eptatretus</taxon>
    </lineage>
</organism>
<reference evidence="6" key="1">
    <citation type="submission" date="2025-08" db="UniProtKB">
        <authorList>
            <consortium name="Ensembl"/>
        </authorList>
    </citation>
    <scope>IDENTIFICATION</scope>
</reference>
<dbReference type="AlphaFoldDB" id="A0A8C4N6Y4"/>
<dbReference type="InterPro" id="IPR004827">
    <property type="entry name" value="bZIP"/>
</dbReference>
<sequence>MSMLGILCLTPSLYSSQVRDIRRRGRNKAAAHKCRRRRLQGVAQLHKDLLTLREMREYLQAEALHLHQAVLSSTHQLEELRMQVITLGSNQSQLISLINPMVDPPLDDPDGSGQTSTRPPIRNPIHLKETSKMVATSPSLAKKKYLKTKGQNK</sequence>
<dbReference type="GO" id="GO:0003677">
    <property type="term" value="F:DNA binding"/>
    <property type="evidence" value="ECO:0007669"/>
    <property type="project" value="UniProtKB-KW"/>
</dbReference>